<dbReference type="AlphaFoldDB" id="A0AA97ASC3"/>
<gene>
    <name evidence="5" type="ORF">HJG54_26255</name>
</gene>
<dbReference type="GO" id="GO:0015846">
    <property type="term" value="P:polyamine transport"/>
    <property type="evidence" value="ECO:0007669"/>
    <property type="project" value="InterPro"/>
</dbReference>
<evidence type="ECO:0000256" key="3">
    <source>
        <dbReference type="ARBA" id="ARBA00022729"/>
    </source>
</evidence>
<evidence type="ECO:0000313" key="5">
    <source>
        <dbReference type="EMBL" id="WNZ26808.1"/>
    </source>
</evidence>
<reference evidence="5" key="1">
    <citation type="submission" date="2020-05" db="EMBL/GenBank/DDBJ databases">
        <authorList>
            <person name="Zhu T."/>
            <person name="Keshari N."/>
            <person name="Lu X."/>
        </authorList>
    </citation>
    <scope>NUCLEOTIDE SEQUENCE</scope>
    <source>
        <strain evidence="5">NK1-12</strain>
    </source>
</reference>
<keyword evidence="2" id="KW-0813">Transport</keyword>
<name>A0AA97ASC3_9CYAN</name>
<dbReference type="EMBL" id="CP053586">
    <property type="protein sequence ID" value="WNZ26808.1"/>
    <property type="molecule type" value="Genomic_DNA"/>
</dbReference>
<protein>
    <submittedName>
        <fullName evidence="5">Extracellular solute-binding protein</fullName>
    </submittedName>
</protein>
<dbReference type="GO" id="GO:0019808">
    <property type="term" value="F:polyamine binding"/>
    <property type="evidence" value="ECO:0007669"/>
    <property type="project" value="InterPro"/>
</dbReference>
<dbReference type="Pfam" id="PF13343">
    <property type="entry name" value="SBP_bac_6"/>
    <property type="match status" value="1"/>
</dbReference>
<organism evidence="5">
    <name type="scientific">Leptolyngbya sp. NK1-12</name>
    <dbReference type="NCBI Taxonomy" id="2547451"/>
    <lineage>
        <taxon>Bacteria</taxon>
        <taxon>Bacillati</taxon>
        <taxon>Cyanobacteriota</taxon>
        <taxon>Cyanophyceae</taxon>
        <taxon>Leptolyngbyales</taxon>
        <taxon>Leptolyngbyaceae</taxon>
        <taxon>Leptolyngbya group</taxon>
        <taxon>Leptolyngbya</taxon>
    </lineage>
</organism>
<evidence type="ECO:0000256" key="1">
    <source>
        <dbReference type="ARBA" id="ARBA00004418"/>
    </source>
</evidence>
<evidence type="ECO:0000256" key="4">
    <source>
        <dbReference type="ARBA" id="ARBA00022764"/>
    </source>
</evidence>
<dbReference type="GO" id="GO:0042597">
    <property type="term" value="C:periplasmic space"/>
    <property type="evidence" value="ECO:0007669"/>
    <property type="project" value="UniProtKB-SubCell"/>
</dbReference>
<comment type="subcellular location">
    <subcellularLocation>
        <location evidence="1">Periplasm</location>
    </subcellularLocation>
</comment>
<dbReference type="PANTHER" id="PTHR30222">
    <property type="entry name" value="SPERMIDINE/PUTRESCINE-BINDING PERIPLASMIC PROTEIN"/>
    <property type="match status" value="1"/>
</dbReference>
<keyword evidence="3" id="KW-0732">Signal</keyword>
<sequence length="378" mass="42357">MNRRTLLLAGGALTLNYLLMGCQSRQEAALRVRLLANSLPPQILGEFQHRLAVEFRASDQLADLFQLLKTWQTPTPEQPRFGLPNLARPVAVADLVTLGDFWLTAAVQQNLIRPLSLESIAGWQQLPPAWQQLVRRDAQGLPSETGQLWAAPYRWGSLVVAYNTEKFRQLGWTPTDWKDLWRPELKGHLSLLDSARSTIGLTLKQLGQSANTGNLETVAALPEQLKSLHQQVKFYSSDAYLQPLLLGDSWVAVGWSTEVLPVVERDRRIAAVVPASGTILTADLWVQPTKATQANQPPPIQQWLEFCWQPQIAEQLSLLSLAASPVLVTQNRTQLPTAIQQNPLLLPSNEVIERSEFLLPVANSDQYRHLWETVRQMG</sequence>
<dbReference type="Gene3D" id="3.40.190.10">
    <property type="entry name" value="Periplasmic binding protein-like II"/>
    <property type="match status" value="2"/>
</dbReference>
<dbReference type="PRINTS" id="PR00909">
    <property type="entry name" value="SPERMDNBNDNG"/>
</dbReference>
<proteinExistence type="predicted"/>
<dbReference type="InterPro" id="IPR001188">
    <property type="entry name" value="Sperm_putr-bd"/>
</dbReference>
<keyword evidence="4" id="KW-0574">Periplasm</keyword>
<dbReference type="SUPFAM" id="SSF53850">
    <property type="entry name" value="Periplasmic binding protein-like II"/>
    <property type="match status" value="1"/>
</dbReference>
<accession>A0AA97ASC3</accession>
<dbReference type="PROSITE" id="PS51257">
    <property type="entry name" value="PROKAR_LIPOPROTEIN"/>
    <property type="match status" value="1"/>
</dbReference>
<evidence type="ECO:0000256" key="2">
    <source>
        <dbReference type="ARBA" id="ARBA00022448"/>
    </source>
</evidence>
<dbReference type="PANTHER" id="PTHR30222:SF17">
    <property type="entry name" value="SPERMIDINE_PUTRESCINE-BINDING PERIPLASMIC PROTEIN"/>
    <property type="match status" value="1"/>
</dbReference>